<dbReference type="Proteomes" id="UP001160390">
    <property type="component" value="Unassembled WGS sequence"/>
</dbReference>
<dbReference type="EMBL" id="CABFNP030000568">
    <property type="protein sequence ID" value="CAI6043765.1"/>
    <property type="molecule type" value="Genomic_DNA"/>
</dbReference>
<keyword evidence="3" id="KW-1185">Reference proteome</keyword>
<feature type="region of interest" description="Disordered" evidence="1">
    <location>
        <begin position="1"/>
        <end position="160"/>
    </location>
</feature>
<protein>
    <submittedName>
        <fullName evidence="2">Uncharacterized protein</fullName>
    </submittedName>
</protein>
<evidence type="ECO:0000313" key="3">
    <source>
        <dbReference type="Proteomes" id="UP001160390"/>
    </source>
</evidence>
<feature type="compositionally biased region" description="Low complexity" evidence="1">
    <location>
        <begin position="94"/>
        <end position="103"/>
    </location>
</feature>
<comment type="caution">
    <text evidence="2">The sequence shown here is derived from an EMBL/GenBank/DDBJ whole genome shotgun (WGS) entry which is preliminary data.</text>
</comment>
<feature type="compositionally biased region" description="Basic and acidic residues" evidence="1">
    <location>
        <begin position="195"/>
        <end position="211"/>
    </location>
</feature>
<sequence>MDSDLSTVARTRPRLDPCARSPNDANQSQLPDLGASRPSQEAVTGPDNLLSCTPTSTQASSAALGHSSGSPGHTGLVTKGDAVIPDPLPETLDASCSESCEASNAVAISPQNGMEQTRDDSQSTVGSCSEGHFDSQSSSDSDGVMWQHSEDSSIPFTSLSLDIREKEEAYGGAEEAINDGVSQLLTGQLRCKGTHKDRFTPEQDPDSHCDSDSDVSSSSGSDAAVHDDEDYCPSHRVEREQASNNSVDEADRPDQ</sequence>
<dbReference type="AlphaFoldDB" id="A0AA35LSL6"/>
<proteinExistence type="predicted"/>
<feature type="compositionally biased region" description="Low complexity" evidence="1">
    <location>
        <begin position="59"/>
        <end position="71"/>
    </location>
</feature>
<name>A0AA35LSL6_9HYPO</name>
<feature type="compositionally biased region" description="Basic and acidic residues" evidence="1">
    <location>
        <begin position="232"/>
        <end position="241"/>
    </location>
</feature>
<accession>A0AA35LSL6</accession>
<evidence type="ECO:0000256" key="1">
    <source>
        <dbReference type="SAM" id="MobiDB-lite"/>
    </source>
</evidence>
<feature type="region of interest" description="Disordered" evidence="1">
    <location>
        <begin position="195"/>
        <end position="255"/>
    </location>
</feature>
<feature type="compositionally biased region" description="Low complexity" evidence="1">
    <location>
        <begin position="214"/>
        <end position="223"/>
    </location>
</feature>
<evidence type="ECO:0000313" key="2">
    <source>
        <dbReference type="EMBL" id="CAI6043765.1"/>
    </source>
</evidence>
<feature type="non-terminal residue" evidence="2">
    <location>
        <position position="255"/>
    </location>
</feature>
<gene>
    <name evidence="2" type="ORF">CCHLO57077_00019352</name>
</gene>
<reference evidence="2" key="1">
    <citation type="submission" date="2023-01" db="EMBL/GenBank/DDBJ databases">
        <authorList>
            <person name="Piombo E."/>
        </authorList>
    </citation>
    <scope>NUCLEOTIDE SEQUENCE</scope>
</reference>
<organism evidence="2 3">
    <name type="scientific">Clonostachys chloroleuca</name>
    <dbReference type="NCBI Taxonomy" id="1926264"/>
    <lineage>
        <taxon>Eukaryota</taxon>
        <taxon>Fungi</taxon>
        <taxon>Dikarya</taxon>
        <taxon>Ascomycota</taxon>
        <taxon>Pezizomycotina</taxon>
        <taxon>Sordariomycetes</taxon>
        <taxon>Hypocreomycetidae</taxon>
        <taxon>Hypocreales</taxon>
        <taxon>Bionectriaceae</taxon>
        <taxon>Clonostachys</taxon>
    </lineage>
</organism>